<reference evidence="1" key="1">
    <citation type="submission" date="2022-04" db="EMBL/GenBank/DDBJ databases">
        <title>Jade perch genome.</title>
        <authorList>
            <person name="Chao B."/>
        </authorList>
    </citation>
    <scope>NUCLEOTIDE SEQUENCE</scope>
    <source>
        <strain evidence="1">CB-2022</strain>
    </source>
</reference>
<gene>
    <name evidence="1" type="ORF">L3Q82_015513</name>
</gene>
<comment type="caution">
    <text evidence="1">The sequence shown here is derived from an EMBL/GenBank/DDBJ whole genome shotgun (WGS) entry which is preliminary data.</text>
</comment>
<organism evidence="1 2">
    <name type="scientific">Scortum barcoo</name>
    <name type="common">barcoo grunter</name>
    <dbReference type="NCBI Taxonomy" id="214431"/>
    <lineage>
        <taxon>Eukaryota</taxon>
        <taxon>Metazoa</taxon>
        <taxon>Chordata</taxon>
        <taxon>Craniata</taxon>
        <taxon>Vertebrata</taxon>
        <taxon>Euteleostomi</taxon>
        <taxon>Actinopterygii</taxon>
        <taxon>Neopterygii</taxon>
        <taxon>Teleostei</taxon>
        <taxon>Neoteleostei</taxon>
        <taxon>Acanthomorphata</taxon>
        <taxon>Eupercaria</taxon>
        <taxon>Centrarchiformes</taxon>
        <taxon>Terapontoidei</taxon>
        <taxon>Terapontidae</taxon>
        <taxon>Scortum</taxon>
    </lineage>
</organism>
<protein>
    <submittedName>
        <fullName evidence="1">Uncharacterized protein</fullName>
    </submittedName>
</protein>
<evidence type="ECO:0000313" key="2">
    <source>
        <dbReference type="Proteomes" id="UP000831701"/>
    </source>
</evidence>
<name>A0ACB8VSR4_9TELE</name>
<proteinExistence type="predicted"/>
<evidence type="ECO:0000313" key="1">
    <source>
        <dbReference type="EMBL" id="KAI3357563.1"/>
    </source>
</evidence>
<sequence length="2324" mass="256511">MEVVAARMAMVTDSPNPSLRSRTTVTTDGDSFVSTASLPCSHFLSANVINVGDVQHLQLEQRKESSSSVMFPDLNNPEWRTVSPACLLLVVGAALVEDGFHKQDLCVRPWRVEVLKDVAPSCVDCIIHRPVCPREREVKRRHYRREGENEKGQKKREIRLAAPRQRDIHTDRRERERGRALLAALSLFGVSCFSDSAASSMELEPQRFTKEDYYRQRHSCAMGSPVSPTVANNTWRKQTALTSFTGSPPSYWFRYMDDTWVKITAQEVEAFTDNINAVDQNINYSECRNQGQESRRREAGAERKLSPLVSPGPPTENQEVVSVGPPADQEPGSGSIGNIRNDPVKKAKQVSSGHLWLLHERTAKIHLYATWSRALKARRTHTLLCAGLRAGTPRGHGPAVRLSGRSEIQISKMNTSKKSSFFPIGPVSSALMRSTAAAATGDKPGPPAKGAFSSEGDEDKQKEAQRRSRRPASLPSVVDEFFWIGNNIMAFSKWRLGFVVEKCMSSMQMGTQMVKLRGGSKGLVRFFYLDEHKSCIRWRPSRKNEKAKSQKVDTTFSRSPSANRRRHRLHPAANRSSNIPDGRSGNPDLPGVNNGGVSPAEVSIDSIREVCEGKQSEIFQRYAEGSFDPNCCFSLYYGEHVESLDLTFTEADKNGDGSLSISEVLQLLHKLNVNLPRQKVKQMFKEADTDDSQGTLGFEEFCSFYKMMSTRRDLHLLMLTYSNHKDHLDTENLARFLETEQKMTKVTKDHCLEIINKFEPCSEHQKQGVLGIDGFTNYMRSPAGDIFNPEHYNVNQDMNQPLCNYFIASSHNTYPDGRPADVAVQGGHWTAGTVRTASPSSNHHVLATPSPPRSFSRDVIETINNAFVKNDYPVILSIENHCSVPQQKKMAQYLVEILGDKLDLSNIKANESGWLPSPETLRGKILVKGKKLPANIDENAEEGDVSDEDSADEMEDDCKLMNGDTSANRKQVENMAKKKLDNLLKESKIRDREDPDSITIAALPPAGKPSDSTKSKSEDGTDTADEANSSSNKRTGRSFIGNFSKRKKKTKLKKTSSFEDTDTDQESTSSASRAPLPHSKKKKTMKLSRALSDLVKYTRSVGLYDIEAQANYSWQVSSLSETKAHQMMQQKAASFIQFNQRQLSRIYPSSYRVDSSNFNPQPFWSAGCQLVALNYQSEGRVLQLNRAKFYSNGNCGYILKPACMCEGAFNPNLEDPLPGQMKKQLVLKIISGQQLPKPKDSMLGDRGEIIDPFVEVEVIGLPVDCCKGQTRPVDDNGFDPMWEETLVFTVHMPELALVRFLVWDHDPIGQDFIGQRTIAFNSMMPGYRHVYLEGMEEASIFVHVAVNDITGKAKAASGIKGLFHRNPKQASLDSHAAAQHSHKHPFGAHLLRRTASAPTKGQPKIKKGFPEIAIDTKDYSSEGASEERESEERDKASAAASHQPTPPQHRNGDSLTSHQAKGPWDHPDTNGAFHPEEGKGKSALFAQRRPMSEPLKRASRLRFHDPLDTKPGVFARVALNSSGRVGMSSNCITCVVDSKESPEAERKGQVQERQGGKSNVAEGERPEKSNRTSSTKRQVQPEPVAKPQPFTAQADSHKSPPLPKSCVEAQFQFPPQAVLRPIPFSRSKARQTLGAQHIRPQPEASQRNSQSCSVPRRRSPNAVTPAPSLTPDCRSNIRWQQATPPNYGAVCNPKLGPFTNGNANEGLLLRDSSSCESFSSLSSLESPPMLPPRSVLDSRKRAVGTLQREMNALFAQKMEELRHKSPMFFADCSTVQGSALPPPFLTLNSEDARNPRFIRSVSTPEESLSSRHSSSTTPHSPSTAINADSPSTVPSNGVVDGPIKLSGDPSKPHPLSRTTSLPLTNPAEKAAPSQCSKDPQTNRSTPSFMEHTPNQRQIQETLTERKNGTAGFKSDNRAEPRAAAAPSTGTLAAQTAQVRRALFSNLPSHTPVRRTKSEGHVRVAVASAGPAQSAVPEVCTDATMNDRLWSKLDPGSHRDSMSSSSSISSSDTVIDLSLPNLARKSLTSLPTAGSTCDPAWVSCRRSALVSYDALRVSKSKSNPNLQQSECSKDDLKPRPLQPSQDSSVDSPSRLTQRRHTWSRLYMEGLKQSTASRPSYAATTPTATASMSKSLGDLTSDDISCNFDSKYRSISRSFIVRPTRDQLRKGSPQKSRPPSDLTEQLRKLTDVEPLTASDFAPENRAQESQEGSVDENLVRRTSSRSQSRVRYIANRAKKAQERQRLQGLAQGRSASFSLTGSIGSGSSTSPIEERGNPEGACCVARSPCTSLDLLSQLTPLGTPSPRQSQSSPDPENSEVFFMLKL</sequence>
<dbReference type="EMBL" id="CM041549">
    <property type="protein sequence ID" value="KAI3357563.1"/>
    <property type="molecule type" value="Genomic_DNA"/>
</dbReference>
<accession>A0ACB8VSR4</accession>
<dbReference type="Proteomes" id="UP000831701">
    <property type="component" value="Chromosome 19"/>
</dbReference>
<keyword evidence="2" id="KW-1185">Reference proteome</keyword>